<dbReference type="InterPro" id="IPR000028">
    <property type="entry name" value="Chloroperoxidase"/>
</dbReference>
<reference evidence="9 10" key="1">
    <citation type="submission" date="2016-04" db="EMBL/GenBank/DDBJ databases">
        <title>A degradative enzymes factory behind the ericoid mycorrhizal symbiosis.</title>
        <authorList>
            <consortium name="DOE Joint Genome Institute"/>
            <person name="Martino E."/>
            <person name="Morin E."/>
            <person name="Grelet G."/>
            <person name="Kuo A."/>
            <person name="Kohler A."/>
            <person name="Daghino S."/>
            <person name="Barry K."/>
            <person name="Choi C."/>
            <person name="Cichocki N."/>
            <person name="Clum A."/>
            <person name="Copeland A."/>
            <person name="Hainaut M."/>
            <person name="Haridas S."/>
            <person name="Labutti K."/>
            <person name="Lindquist E."/>
            <person name="Lipzen A."/>
            <person name="Khouja H.-R."/>
            <person name="Murat C."/>
            <person name="Ohm R."/>
            <person name="Olson A."/>
            <person name="Spatafora J."/>
            <person name="Veneault-Fourrey C."/>
            <person name="Henrissat B."/>
            <person name="Grigoriev I."/>
            <person name="Martin F."/>
            <person name="Perotto S."/>
        </authorList>
    </citation>
    <scope>NUCLEOTIDE SEQUENCE [LARGE SCALE GENOMIC DNA]</scope>
    <source>
        <strain evidence="9 10">F</strain>
    </source>
</reference>
<comment type="similarity">
    <text evidence="7">Belongs to the chloroperoxidase family.</text>
</comment>
<dbReference type="SUPFAM" id="SSF47571">
    <property type="entry name" value="Cloroperoxidase"/>
    <property type="match status" value="1"/>
</dbReference>
<comment type="cofactor">
    <cofactor evidence="1">
        <name>heme b</name>
        <dbReference type="ChEBI" id="CHEBI:60344"/>
    </cofactor>
</comment>
<dbReference type="PROSITE" id="PS51405">
    <property type="entry name" value="HEME_HALOPEROXIDASE"/>
    <property type="match status" value="1"/>
</dbReference>
<evidence type="ECO:0000256" key="2">
    <source>
        <dbReference type="ARBA" id="ARBA00022559"/>
    </source>
</evidence>
<evidence type="ECO:0000256" key="6">
    <source>
        <dbReference type="ARBA" id="ARBA00023004"/>
    </source>
</evidence>
<evidence type="ECO:0000256" key="7">
    <source>
        <dbReference type="ARBA" id="ARBA00025795"/>
    </source>
</evidence>
<name>A0A2J6QRW2_HYAVF</name>
<dbReference type="Proteomes" id="UP000235786">
    <property type="component" value="Unassembled WGS sequence"/>
</dbReference>
<evidence type="ECO:0000256" key="3">
    <source>
        <dbReference type="ARBA" id="ARBA00022617"/>
    </source>
</evidence>
<proteinExistence type="inferred from homology"/>
<keyword evidence="2 9" id="KW-0575">Peroxidase</keyword>
<evidence type="ECO:0000313" key="10">
    <source>
        <dbReference type="Proteomes" id="UP000235786"/>
    </source>
</evidence>
<dbReference type="AlphaFoldDB" id="A0A2J6QRW2"/>
<gene>
    <name evidence="9" type="ORF">L207DRAFT_618199</name>
</gene>
<evidence type="ECO:0000313" key="9">
    <source>
        <dbReference type="EMBL" id="PMD28990.1"/>
    </source>
</evidence>
<accession>A0A2J6QRW2</accession>
<dbReference type="EMBL" id="KZ613979">
    <property type="protein sequence ID" value="PMD28990.1"/>
    <property type="molecule type" value="Genomic_DNA"/>
</dbReference>
<keyword evidence="6" id="KW-0408">Iron</keyword>
<dbReference type="Gene3D" id="1.10.489.10">
    <property type="entry name" value="Chloroperoxidase-like"/>
    <property type="match status" value="1"/>
</dbReference>
<dbReference type="PANTHER" id="PTHR33577:SF1">
    <property type="entry name" value="HEME HALOPEROXIDASE FAMILY PROFILE DOMAIN-CONTAINING PROTEIN"/>
    <property type="match status" value="1"/>
</dbReference>
<organism evidence="9 10">
    <name type="scientific">Hyaloscypha variabilis (strain UAMH 11265 / GT02V1 / F)</name>
    <name type="common">Meliniomyces variabilis</name>
    <dbReference type="NCBI Taxonomy" id="1149755"/>
    <lineage>
        <taxon>Eukaryota</taxon>
        <taxon>Fungi</taxon>
        <taxon>Dikarya</taxon>
        <taxon>Ascomycota</taxon>
        <taxon>Pezizomycotina</taxon>
        <taxon>Leotiomycetes</taxon>
        <taxon>Helotiales</taxon>
        <taxon>Hyaloscyphaceae</taxon>
        <taxon>Hyaloscypha</taxon>
        <taxon>Hyaloscypha variabilis</taxon>
    </lineage>
</organism>
<evidence type="ECO:0000259" key="8">
    <source>
        <dbReference type="PROSITE" id="PS51405"/>
    </source>
</evidence>
<dbReference type="PANTHER" id="PTHR33577">
    <property type="entry name" value="STERIGMATOCYSTIN BIOSYNTHESIS PEROXIDASE STCC-RELATED"/>
    <property type="match status" value="1"/>
</dbReference>
<evidence type="ECO:0000256" key="4">
    <source>
        <dbReference type="ARBA" id="ARBA00022723"/>
    </source>
</evidence>
<dbReference type="InterPro" id="IPR036851">
    <property type="entry name" value="Chloroperoxidase-like_sf"/>
</dbReference>
<dbReference type="OrthoDB" id="407298at2759"/>
<evidence type="ECO:0000256" key="5">
    <source>
        <dbReference type="ARBA" id="ARBA00023002"/>
    </source>
</evidence>
<evidence type="ECO:0000256" key="1">
    <source>
        <dbReference type="ARBA" id="ARBA00001970"/>
    </source>
</evidence>
<sequence>MKYSSCLIALALYSTEIAAFPSHMFDLSMSEEEKRSIANIATTIEAEAKSRRAGTPLAPGFSASEQYVSTTGANAFVPPGPDDLRGPCPGLNAMANHAYIPHNGVATITEFIQGTYDVFGMGTDLATFLAVYGAVFDGDLTSWSIGGPPSSSLLSSIGLLGTPQGISGSHNKYEADVSPTRPDLYEYGNDYKVILPQFEEMYAQPLGPNGYDLTALTPFRASRFQQSIDNNPYFFNAPFSGVLVQPAAYTFIYRFMSNKSEEYPEGYLDGEVLKSFFAITGDPDSGFTWTEGNERIPDNWYKRAIGDEYTIPYFNLDLTAAAVQYPQFLDVGGNTGKTNTFTGVDIENLTGGVYNLQTLAQGNNAACFAFEFAQQAAPDLLKGLFSSITQPLSQLNDALGTVFSELSCPQLKSIDTSQFSNYPGATGAY</sequence>
<dbReference type="GO" id="GO:0004601">
    <property type="term" value="F:peroxidase activity"/>
    <property type="evidence" value="ECO:0007669"/>
    <property type="project" value="UniProtKB-KW"/>
</dbReference>
<feature type="domain" description="Heme haloperoxidase family profile" evidence="8">
    <location>
        <begin position="72"/>
        <end position="320"/>
    </location>
</feature>
<keyword evidence="3" id="KW-0349">Heme</keyword>
<keyword evidence="4" id="KW-0479">Metal-binding</keyword>
<keyword evidence="10" id="KW-1185">Reference proteome</keyword>
<keyword evidence="5" id="KW-0560">Oxidoreductase</keyword>
<dbReference type="Pfam" id="PF01328">
    <property type="entry name" value="Peroxidase_2"/>
    <property type="match status" value="1"/>
</dbReference>
<protein>
    <submittedName>
        <fullName evidence="9">Cloroperoxidase</fullName>
    </submittedName>
</protein>
<dbReference type="GO" id="GO:0046872">
    <property type="term" value="F:metal ion binding"/>
    <property type="evidence" value="ECO:0007669"/>
    <property type="project" value="UniProtKB-KW"/>
</dbReference>